<dbReference type="EMBL" id="MK250085">
    <property type="protein sequence ID" value="QDY51852.1"/>
    <property type="molecule type" value="Genomic_DNA"/>
</dbReference>
<evidence type="ECO:0000313" key="1">
    <source>
        <dbReference type="EMBL" id="QDY51852.1"/>
    </source>
</evidence>
<reference evidence="1" key="1">
    <citation type="submission" date="2018-11" db="EMBL/GenBank/DDBJ databases">
        <title>A distinct lineage of giant viruses engineers rhodopsin photosystems in predatory marine eukaryotes.</title>
        <authorList>
            <person name="Needham D.M."/>
            <person name="Yoshizawa S."/>
            <person name="Hosaka T."/>
            <person name="Poirier C."/>
            <person name="Choi C.-J."/>
            <person name="Hehenberger E."/>
            <person name="Irwin N.A.T."/>
            <person name="Wilken S."/>
            <person name="Yung C.-M."/>
            <person name="Bachy C."/>
            <person name="Kurihara R."/>
            <person name="Nakajima Y."/>
            <person name="Kojima K."/>
            <person name="Kimura-Someya T."/>
            <person name="Leonard G."/>
            <person name="Malmstrom R.R."/>
            <person name="Mende D."/>
            <person name="Olson D.K."/>
            <person name="Sudo Y."/>
            <person name="Sudek S."/>
            <person name="Richards T.A."/>
            <person name="DeLong E.F."/>
            <person name="Keeling P.J."/>
            <person name="Santoro A.E."/>
            <person name="Shirouzu M."/>
            <person name="Iwasaki W."/>
            <person name="Worden A.Z."/>
        </authorList>
    </citation>
    <scope>NUCLEOTIDE SEQUENCE</scope>
</reference>
<proteinExistence type="predicted"/>
<gene>
    <name evidence="1" type="ORF">1_237</name>
</gene>
<name>A0A5B8IHT7_9VIRU</name>
<organism evidence="1">
    <name type="scientific">Mimiviridae sp. ChoanoV1</name>
    <dbReference type="NCBI Taxonomy" id="2596887"/>
    <lineage>
        <taxon>Viruses</taxon>
        <taxon>Varidnaviria</taxon>
        <taxon>Bamfordvirae</taxon>
        <taxon>Nucleocytoviricota</taxon>
        <taxon>Megaviricetes</taxon>
        <taxon>Imitervirales</taxon>
        <taxon>Schizomimiviridae</taxon>
    </lineage>
</organism>
<sequence length="129" mass="15259">MSFNNTPNNMENYETYKYKLGYCLKNEKYQNHAGFDRYDDMTMFIQNLNQEGLSYKICNSKGKVVDRYPKIDYSKIKPKDGFCHYCINIKYTEDTIIIPELNGDTFCKTCCETEEFKEFLENIIIAKSV</sequence>
<accession>A0A5B8IHT7</accession>
<protein>
    <submittedName>
        <fullName evidence="1">Uncharacterized protein</fullName>
    </submittedName>
</protein>